<dbReference type="Pfam" id="PF00132">
    <property type="entry name" value="Hexapep"/>
    <property type="match status" value="1"/>
</dbReference>
<protein>
    <submittedName>
        <fullName evidence="4">Acetyltransferase-like isoleucine patch superfamily enzyme</fullName>
    </submittedName>
</protein>
<evidence type="ECO:0000313" key="4">
    <source>
        <dbReference type="EMBL" id="RZS61857.1"/>
    </source>
</evidence>
<reference evidence="4 5" key="1">
    <citation type="submission" date="2019-02" db="EMBL/GenBank/DDBJ databases">
        <title>Sequencing the genomes of 1000 actinobacteria strains.</title>
        <authorList>
            <person name="Klenk H.-P."/>
        </authorList>
    </citation>
    <scope>NUCLEOTIDE SEQUENCE [LARGE SCALE GENOMIC DNA]</scope>
    <source>
        <strain evidence="4 5">DSM 16932</strain>
    </source>
</reference>
<dbReference type="InterPro" id="IPR001451">
    <property type="entry name" value="Hexapep"/>
</dbReference>
<keyword evidence="2 4" id="KW-0808">Transferase</keyword>
<comment type="caution">
    <text evidence="4">The sequence shown here is derived from an EMBL/GenBank/DDBJ whole genome shotgun (WGS) entry which is preliminary data.</text>
</comment>
<dbReference type="InterPro" id="IPR051159">
    <property type="entry name" value="Hexapeptide_acetyltransf"/>
</dbReference>
<dbReference type="Proteomes" id="UP000293852">
    <property type="component" value="Unassembled WGS sequence"/>
</dbReference>
<dbReference type="InterPro" id="IPR018357">
    <property type="entry name" value="Hexapep_transf_CS"/>
</dbReference>
<sequence>MGLRHGARAGLLRVVRPSTWRQWARVANFLGYDGAELREASVGAGARISPTVSVRNGRRVSVGAGAQIGASCSLWAGDSTGRIVIGDHALFAPDVFVTASNYDFDAVPGPVMAAPKREADVTIGANTWLGARVVVLPGVSIGDGSVVAAGSVVTKDLPPGVLAAGVPARVIRKRGEQR</sequence>
<evidence type="ECO:0000256" key="1">
    <source>
        <dbReference type="ARBA" id="ARBA00007274"/>
    </source>
</evidence>
<dbReference type="PANTHER" id="PTHR23416:SF23">
    <property type="entry name" value="ACETYLTRANSFERASE C18B11.09C-RELATED"/>
    <property type="match status" value="1"/>
</dbReference>
<dbReference type="PROSITE" id="PS00101">
    <property type="entry name" value="HEXAPEP_TRANSFERASES"/>
    <property type="match status" value="1"/>
</dbReference>
<dbReference type="Gene3D" id="2.160.10.10">
    <property type="entry name" value="Hexapeptide repeat proteins"/>
    <property type="match status" value="1"/>
</dbReference>
<dbReference type="GO" id="GO:0005829">
    <property type="term" value="C:cytosol"/>
    <property type="evidence" value="ECO:0007669"/>
    <property type="project" value="TreeGrafter"/>
</dbReference>
<dbReference type="EMBL" id="SGWX01000001">
    <property type="protein sequence ID" value="RZS61857.1"/>
    <property type="molecule type" value="Genomic_DNA"/>
</dbReference>
<evidence type="ECO:0000313" key="5">
    <source>
        <dbReference type="Proteomes" id="UP000293852"/>
    </source>
</evidence>
<dbReference type="RefSeq" id="WP_165399893.1">
    <property type="nucleotide sequence ID" value="NZ_SGWX01000001.1"/>
</dbReference>
<dbReference type="GO" id="GO:0008374">
    <property type="term" value="F:O-acyltransferase activity"/>
    <property type="evidence" value="ECO:0007669"/>
    <property type="project" value="TreeGrafter"/>
</dbReference>
<dbReference type="PANTHER" id="PTHR23416">
    <property type="entry name" value="SIALIC ACID SYNTHASE-RELATED"/>
    <property type="match status" value="1"/>
</dbReference>
<keyword evidence="3" id="KW-0677">Repeat</keyword>
<dbReference type="SUPFAM" id="SSF51161">
    <property type="entry name" value="Trimeric LpxA-like enzymes"/>
    <property type="match status" value="1"/>
</dbReference>
<accession>A0A4Q7M4K4</accession>
<organism evidence="4 5">
    <name type="scientific">Xylanimonas ulmi</name>
    <dbReference type="NCBI Taxonomy" id="228973"/>
    <lineage>
        <taxon>Bacteria</taxon>
        <taxon>Bacillati</taxon>
        <taxon>Actinomycetota</taxon>
        <taxon>Actinomycetes</taxon>
        <taxon>Micrococcales</taxon>
        <taxon>Promicromonosporaceae</taxon>
        <taxon>Xylanimonas</taxon>
    </lineage>
</organism>
<dbReference type="InterPro" id="IPR011004">
    <property type="entry name" value="Trimer_LpxA-like_sf"/>
</dbReference>
<keyword evidence="5" id="KW-1185">Reference proteome</keyword>
<name>A0A4Q7M4K4_9MICO</name>
<comment type="similarity">
    <text evidence="1">Belongs to the transferase hexapeptide repeat family.</text>
</comment>
<proteinExistence type="inferred from homology"/>
<evidence type="ECO:0000256" key="3">
    <source>
        <dbReference type="ARBA" id="ARBA00022737"/>
    </source>
</evidence>
<gene>
    <name evidence="4" type="ORF">EV386_2169</name>
</gene>
<evidence type="ECO:0000256" key="2">
    <source>
        <dbReference type="ARBA" id="ARBA00022679"/>
    </source>
</evidence>
<dbReference type="AlphaFoldDB" id="A0A4Q7M4K4"/>